<dbReference type="InterPro" id="IPR014757">
    <property type="entry name" value="Tscrpt_reg_IclR_C"/>
</dbReference>
<gene>
    <name evidence="7" type="ORF">DSW25_11855</name>
</gene>
<evidence type="ECO:0000259" key="6">
    <source>
        <dbReference type="PROSITE" id="PS51078"/>
    </source>
</evidence>
<organism evidence="7 8">
    <name type="scientific">Sulfitobacter donghicola DSW-25 = KCTC 12864 = JCM 14565</name>
    <dbReference type="NCBI Taxonomy" id="1300350"/>
    <lineage>
        <taxon>Bacteria</taxon>
        <taxon>Pseudomonadati</taxon>
        <taxon>Pseudomonadota</taxon>
        <taxon>Alphaproteobacteria</taxon>
        <taxon>Rhodobacterales</taxon>
        <taxon>Roseobacteraceae</taxon>
        <taxon>Sulfitobacter</taxon>
    </lineage>
</organism>
<dbReference type="SMART" id="SM00346">
    <property type="entry name" value="HTH_ICLR"/>
    <property type="match status" value="1"/>
</dbReference>
<dbReference type="SUPFAM" id="SSF46785">
    <property type="entry name" value="Winged helix' DNA-binding domain"/>
    <property type="match status" value="1"/>
</dbReference>
<dbReference type="RefSeq" id="WP_025058664.1">
    <property type="nucleotide sequence ID" value="NZ_JAMC01000004.1"/>
</dbReference>
<reference evidence="7 8" key="1">
    <citation type="submission" date="2014-01" db="EMBL/GenBank/DDBJ databases">
        <title>Sulfitobacter donghicola JCM 14565 Genome Sequencing.</title>
        <authorList>
            <person name="Lai Q."/>
            <person name="Hong Z."/>
        </authorList>
    </citation>
    <scope>NUCLEOTIDE SEQUENCE [LARGE SCALE GENOMIC DNA]</scope>
    <source>
        <strain evidence="7 8">JCM 14565</strain>
    </source>
</reference>
<dbReference type="PROSITE" id="PS50943">
    <property type="entry name" value="HTH_CROC1"/>
    <property type="match status" value="1"/>
</dbReference>
<dbReference type="PROSITE" id="PS51078">
    <property type="entry name" value="ICLR_ED"/>
    <property type="match status" value="1"/>
</dbReference>
<evidence type="ECO:0000256" key="1">
    <source>
        <dbReference type="ARBA" id="ARBA00023015"/>
    </source>
</evidence>
<dbReference type="PANTHER" id="PTHR30136">
    <property type="entry name" value="HELIX-TURN-HELIX TRANSCRIPTIONAL REGULATOR, ICLR FAMILY"/>
    <property type="match status" value="1"/>
</dbReference>
<dbReference type="eggNOG" id="COG1414">
    <property type="taxonomic scope" value="Bacteria"/>
</dbReference>
<accession>A0A073IEZ1</accession>
<dbReference type="InterPro" id="IPR050707">
    <property type="entry name" value="HTH_MetabolicPath_Reg"/>
</dbReference>
<dbReference type="PROSITE" id="PS51077">
    <property type="entry name" value="HTH_ICLR"/>
    <property type="match status" value="1"/>
</dbReference>
<feature type="domain" description="HTH iclR-type" evidence="5">
    <location>
        <begin position="13"/>
        <end position="75"/>
    </location>
</feature>
<dbReference type="InterPro" id="IPR036388">
    <property type="entry name" value="WH-like_DNA-bd_sf"/>
</dbReference>
<name>A0A073IEZ1_9RHOB</name>
<dbReference type="GO" id="GO:0045892">
    <property type="term" value="P:negative regulation of DNA-templated transcription"/>
    <property type="evidence" value="ECO:0007669"/>
    <property type="project" value="TreeGrafter"/>
</dbReference>
<evidence type="ECO:0000259" key="4">
    <source>
        <dbReference type="PROSITE" id="PS50943"/>
    </source>
</evidence>
<protein>
    <submittedName>
        <fullName evidence="7">Transcriptional regulator</fullName>
    </submittedName>
</protein>
<dbReference type="Gene3D" id="3.30.450.40">
    <property type="match status" value="1"/>
</dbReference>
<dbReference type="Pfam" id="PF09339">
    <property type="entry name" value="HTH_IclR"/>
    <property type="match status" value="1"/>
</dbReference>
<dbReference type="STRING" id="1300350.Z948_1236"/>
<evidence type="ECO:0000313" key="7">
    <source>
        <dbReference type="EMBL" id="KEJ88933.1"/>
    </source>
</evidence>
<keyword evidence="8" id="KW-1185">Reference proteome</keyword>
<dbReference type="GO" id="GO:0003700">
    <property type="term" value="F:DNA-binding transcription factor activity"/>
    <property type="evidence" value="ECO:0007669"/>
    <property type="project" value="TreeGrafter"/>
</dbReference>
<dbReference type="InterPro" id="IPR036390">
    <property type="entry name" value="WH_DNA-bd_sf"/>
</dbReference>
<dbReference type="InterPro" id="IPR005471">
    <property type="entry name" value="Tscrpt_reg_IclR_N"/>
</dbReference>
<dbReference type="OrthoDB" id="6057486at2"/>
<dbReference type="InterPro" id="IPR029016">
    <property type="entry name" value="GAF-like_dom_sf"/>
</dbReference>
<sequence>MVGKEIKNDRGGIQVLSRAATILRILRDSQSGMSLGQIASKAGLPRSTVQRITGALVDERFVMNDPEGRGLRLGPELSAFAGASQYNIVEHCRLFLTELTQKTGETADLSVMRGVGMTFLDQVPGTHRLTTLSKVDEVFPLTTTANGRSCLAELPRDDARELIQAEWVRNGVGGDIEALCSQLDEISEAGLAYDLNEHFAGISAVGFAFRDWAGTLHAISVPMPTTRFADMKATVEAVLLETKRDVTRLISQ</sequence>
<evidence type="ECO:0000256" key="2">
    <source>
        <dbReference type="ARBA" id="ARBA00023125"/>
    </source>
</evidence>
<dbReference type="InterPro" id="IPR001387">
    <property type="entry name" value="Cro/C1-type_HTH"/>
</dbReference>
<evidence type="ECO:0000259" key="5">
    <source>
        <dbReference type="PROSITE" id="PS51077"/>
    </source>
</evidence>
<feature type="domain" description="IclR-ED" evidence="6">
    <location>
        <begin position="69"/>
        <end position="252"/>
    </location>
</feature>
<proteinExistence type="predicted"/>
<dbReference type="AlphaFoldDB" id="A0A073IEZ1"/>
<keyword evidence="3" id="KW-0804">Transcription</keyword>
<dbReference type="GO" id="GO:0003677">
    <property type="term" value="F:DNA binding"/>
    <property type="evidence" value="ECO:0007669"/>
    <property type="project" value="UniProtKB-KW"/>
</dbReference>
<feature type="domain" description="HTH cro/C1-type" evidence="4">
    <location>
        <begin position="23"/>
        <end position="52"/>
    </location>
</feature>
<dbReference type="EMBL" id="JAMC01000004">
    <property type="protein sequence ID" value="KEJ88933.1"/>
    <property type="molecule type" value="Genomic_DNA"/>
</dbReference>
<evidence type="ECO:0000313" key="8">
    <source>
        <dbReference type="Proteomes" id="UP000027734"/>
    </source>
</evidence>
<dbReference type="Gene3D" id="1.10.10.10">
    <property type="entry name" value="Winged helix-like DNA-binding domain superfamily/Winged helix DNA-binding domain"/>
    <property type="match status" value="1"/>
</dbReference>
<comment type="caution">
    <text evidence="7">The sequence shown here is derived from an EMBL/GenBank/DDBJ whole genome shotgun (WGS) entry which is preliminary data.</text>
</comment>
<keyword evidence="2" id="KW-0238">DNA-binding</keyword>
<dbReference type="SUPFAM" id="SSF55781">
    <property type="entry name" value="GAF domain-like"/>
    <property type="match status" value="1"/>
</dbReference>
<keyword evidence="1" id="KW-0805">Transcription regulation</keyword>
<dbReference type="Proteomes" id="UP000027734">
    <property type="component" value="Unassembled WGS sequence"/>
</dbReference>
<evidence type="ECO:0000256" key="3">
    <source>
        <dbReference type="ARBA" id="ARBA00023163"/>
    </source>
</evidence>
<dbReference type="Pfam" id="PF01614">
    <property type="entry name" value="IclR_C"/>
    <property type="match status" value="1"/>
</dbReference>
<dbReference type="PANTHER" id="PTHR30136:SF35">
    <property type="entry name" value="HTH-TYPE TRANSCRIPTIONAL REGULATOR RV1719"/>
    <property type="match status" value="1"/>
</dbReference>